<dbReference type="EMBL" id="FBWH01000015">
    <property type="protein sequence ID" value="CUX22953.1"/>
    <property type="molecule type" value="Genomic_DNA"/>
</dbReference>
<gene>
    <name evidence="1" type="ORF">AGR13a_Cc220016</name>
</gene>
<reference evidence="1 2" key="1">
    <citation type="submission" date="2016-01" db="EMBL/GenBank/DDBJ databases">
        <authorList>
            <person name="Regsiter A."/>
            <person name="william w."/>
        </authorList>
    </citation>
    <scope>NUCLEOTIDE SEQUENCE [LARGE SCALE GENOMIC DNA]</scope>
    <source>
        <strain evidence="1 2">CFBP 6927</strain>
    </source>
</reference>
<proteinExistence type="predicted"/>
<name>A0ABP2BHY0_9HYPH</name>
<comment type="caution">
    <text evidence="1">The sequence shown here is derived from an EMBL/GenBank/DDBJ whole genome shotgun (WGS) entry which is preliminary data.</text>
</comment>
<protein>
    <submittedName>
        <fullName evidence="1">Uncharacterized protein</fullName>
    </submittedName>
</protein>
<sequence>MLAAGQYGAMSFAAYPAPDGPLLGTMSHCMPLQRRRYPPDKAVFFTGLRAGLFLRHHAQDKSTLYCLV</sequence>
<evidence type="ECO:0000313" key="2">
    <source>
        <dbReference type="Proteomes" id="UP000191812"/>
    </source>
</evidence>
<organism evidence="1 2">
    <name type="scientific">Agrobacterium genomosp. 13 str. CFBP 6927</name>
    <dbReference type="NCBI Taxonomy" id="1183428"/>
    <lineage>
        <taxon>Bacteria</taxon>
        <taxon>Pseudomonadati</taxon>
        <taxon>Pseudomonadota</taxon>
        <taxon>Alphaproteobacteria</taxon>
        <taxon>Hyphomicrobiales</taxon>
        <taxon>Rhizobiaceae</taxon>
        <taxon>Rhizobium/Agrobacterium group</taxon>
        <taxon>Agrobacterium</taxon>
        <taxon>Agrobacterium tumefaciens complex</taxon>
    </lineage>
</organism>
<keyword evidence="2" id="KW-1185">Reference proteome</keyword>
<dbReference type="Proteomes" id="UP000191812">
    <property type="component" value="Unassembled WGS sequence"/>
</dbReference>
<accession>A0ABP2BHY0</accession>
<evidence type="ECO:0000313" key="1">
    <source>
        <dbReference type="EMBL" id="CUX22953.1"/>
    </source>
</evidence>